<dbReference type="Proteomes" id="UP000144311">
    <property type="component" value="Segment"/>
</dbReference>
<evidence type="ECO:0000256" key="1">
    <source>
        <dbReference type="ARBA" id="ARBA00034675"/>
    </source>
</evidence>
<dbReference type="InterPro" id="IPR006758">
    <property type="entry name" value="A32L"/>
</dbReference>
<dbReference type="Gene3D" id="3.40.50.300">
    <property type="entry name" value="P-loop containing nucleotide triphosphate hydrolases"/>
    <property type="match status" value="1"/>
</dbReference>
<evidence type="ECO:0000256" key="2">
    <source>
        <dbReference type="ARBA" id="ARBA00034756"/>
    </source>
</evidence>
<dbReference type="Pfam" id="PF04665">
    <property type="entry name" value="Pox_A32"/>
    <property type="match status" value="1"/>
</dbReference>
<dbReference type="EMBL" id="HE601899">
    <property type="protein sequence ID" value="CCD83304.1"/>
    <property type="molecule type" value="Genomic_DNA"/>
</dbReference>
<gene>
    <name evidence="5" type="primary">O7L</name>
    <name evidence="6" type="synonym">A32L</name>
    <name evidence="6" type="ORF">SQPV_1210</name>
</gene>
<sequence>MDRVQEKRFCRKSLLRAPFRIAMVGGSGSGKTAYLLSLLGTLVDGYRHVLLFTPVANPAYDGYIWPDHIQKVTTPEELEYALAATKSKIERFSAAPGRKGERFLIILDDMGDMQTRSRTLLGLMNYGRHINTSLILLCQTYKHVPVNGRASVTHFCCCNVSDSDVENMMRSMSIRGSKKQLMRAMGIIRSASAQRRVLIIEDSVFCEGEQRICYDSADEDVLARRLDPSVLIRQFSHMKRQLGHILTSGKAARAADAEAEEKKD</sequence>
<dbReference type="KEGG" id="vg:18158333"/>
<evidence type="ECO:0000256" key="3">
    <source>
        <dbReference type="ARBA" id="ARBA00034791"/>
    </source>
</evidence>
<dbReference type="InterPro" id="IPR027417">
    <property type="entry name" value="P-loop_NTPase"/>
</dbReference>
<comment type="function">
    <text evidence="1">Participates in viral DNA packaging and virion morphogenesis.</text>
</comment>
<name>Q1HTR4_9POXV</name>
<dbReference type="GeneID" id="18158333"/>
<comment type="subunit">
    <text evidence="3">Interacts with protein OPG137.</text>
</comment>
<protein>
    <recommendedName>
        <fullName evidence="4">DNA packaging protein OPG160</fullName>
    </recommendedName>
</protein>
<dbReference type="RefSeq" id="YP_008658546.1">
    <property type="nucleotide sequence ID" value="NC_022563.1"/>
</dbReference>
<evidence type="ECO:0000256" key="4">
    <source>
        <dbReference type="ARBA" id="ARBA00034888"/>
    </source>
</evidence>
<evidence type="ECO:0000313" key="5">
    <source>
        <dbReference type="EMBL" id="ABD51472.1"/>
    </source>
</evidence>
<keyword evidence="7" id="KW-1185">Reference proteome</keyword>
<proteinExistence type="inferred from homology"/>
<evidence type="ECO:0000313" key="7">
    <source>
        <dbReference type="Proteomes" id="UP000144311"/>
    </source>
</evidence>
<reference evidence="6 7" key="2">
    <citation type="submission" date="2011-10" db="EMBL/GenBank/DDBJ databases">
        <authorList>
            <person name="Darby A."/>
        </authorList>
    </citation>
    <scope>NUCLEOTIDE SEQUENCE [LARGE SCALE GENOMIC DNA]</scope>
    <source>
        <strain evidence="6">Red squirrel UK</strain>
    </source>
</reference>
<dbReference type="EMBL" id="AH015635">
    <property type="protein sequence ID" value="ABD51472.1"/>
    <property type="molecule type" value="Genomic_DNA"/>
</dbReference>
<evidence type="ECO:0000313" key="6">
    <source>
        <dbReference type="EMBL" id="CCD83304.1"/>
    </source>
</evidence>
<reference evidence="6 7" key="3">
    <citation type="submission" date="2013-10" db="EMBL/GenBank/DDBJ databases">
        <title>The genome of epidemic Squirrel Poxvirus reveals novel virulence genes.</title>
        <authorList>
            <person name="Darby A.C."/>
            <person name="McInnes C.J."/>
            <person name="Kjaer K.H."/>
            <person name="Wood A.R."/>
            <person name="Hughes M."/>
            <person name="Martensen P.M."/>
            <person name="Radford A.D."/>
            <person name="Hall N."/>
            <person name="Chantrey J."/>
        </authorList>
    </citation>
    <scope>NUCLEOTIDE SEQUENCE [LARGE SCALE GENOMIC DNA]</scope>
    <source>
        <strain evidence="6">Red squirrel UK</strain>
    </source>
</reference>
<accession>Q1HTR4</accession>
<reference evidence="5" key="1">
    <citation type="journal article" date="2006" name="J. Gen. Virol.">
        <title>Genomic characterization of a novel poxvirus contributing to the decline of the red squirrel (Sciurus vulgaris) in the UK.</title>
        <authorList>
            <person name="McInnes C.J."/>
            <person name="Wood A.R."/>
            <person name="Thomas K."/>
            <person name="Sainsbury A.W."/>
            <person name="Gurnell J."/>
            <person name="Dein F.J."/>
            <person name="Nettleton P.F."/>
        </authorList>
    </citation>
    <scope>NUCLEOTIDE SEQUENCE</scope>
    <source>
        <strain evidence="5">1296/99</strain>
    </source>
</reference>
<comment type="similarity">
    <text evidence="2">Belongs to the orthopoxvirus OPG160 protein family.</text>
</comment>
<dbReference type="SUPFAM" id="SSF52540">
    <property type="entry name" value="P-loop containing nucleoside triphosphate hydrolases"/>
    <property type="match status" value="1"/>
</dbReference>
<dbReference type="OrthoDB" id="9831at10239"/>
<organism evidence="5">
    <name type="scientific">Squirrelpox virus</name>
    <dbReference type="NCBI Taxonomy" id="240426"/>
    <lineage>
        <taxon>Viruses</taxon>
        <taxon>Varidnaviria</taxon>
        <taxon>Bamfordvirae</taxon>
        <taxon>Nucleocytoviricota</taxon>
        <taxon>Pokkesviricetes</taxon>
        <taxon>Chitovirales</taxon>
        <taxon>Poxviridae</taxon>
        <taxon>Chordopoxvirinae</taxon>
        <taxon>Sciuripoxvirus</taxon>
        <taxon>Sciuripoxvirus squirrelpox</taxon>
    </lineage>
</organism>